<dbReference type="AlphaFoldDB" id="A0A3D9LI21"/>
<evidence type="ECO:0000313" key="4">
    <source>
        <dbReference type="Proteomes" id="UP000256779"/>
    </source>
</evidence>
<dbReference type="RefSeq" id="WP_147302804.1">
    <property type="nucleotide sequence ID" value="NZ_QREG01000001.1"/>
</dbReference>
<sequence>MKCKHLLRWSWLHAGLLFSACMLVSSSISAQDFATNANGAVIFEAESFTANNAGVGAYVGYTWEQATALAGYSGTGYMIASGATNQSTQDNDKPNMTYSVNFGEAGSYDIWAYVYFPDGSSDSYFYGLGTASGTQLRGGTLGQWQWRKGDGSLTAAGGIENLVIELREINAAVDRVVLTNAGFDPANLGSDALTNISLSVGTLTFDAATTTYNVTLPAGTTSVDVVVTTADVLATYTGGGSIDVSGGSGSTSIQVTDYEGNASSTTYTVNLTVEAEVQDADGDGVPDHEDRCPGSNDNADTNSNNIPDCLEHEQANDATGLVNFQAESYYNINQNGASATWEEASIQEGHRNAYISTPASSGYGDPTTAPFVQYAVNFVKTGEHHLWVRVYFPNASSDSFHFGLDGETAITYNQYPFPGGYAKWVWYNFGSFSVSAAGMKTFNIYTRDPNGLLDQIILTTDATYDPTAWSGSTSNEWATASNWSDGYVPGEFDAVTIPANADVVASGDVSINEVTIASGASLALLGSATGNATIKRNTTGSAGYSIVGAPVSGADLSALAADYLYDYDEATSQWVAMSSGAMASGKGYFLGYDAVGPEVSLSGALVSGNVSTSITNSGDGFNIVANPYAAAISADDFIAESTNATNTTGSIYLWNDGGANTGGERSGNYVVANDLNTGVNVGSLQGFFVEASAAGDVLFTPAMQTSTAGANSDANYYRKASDIRQLLKLSVSGNELRNETAIGFVTDATFGRDYALDATFLQGNEYMAFYSLMADTKMATQGLPAINEAIEVDLGVDLKVGGEYTLAVEQFQGFDDIAVTLLDKVTGVTHELGAQSSITFTVDGDYSANRFTLVAAPTKILSVDKLNSKLKVFGERSSLTINYTSDQTERVSIYALDGRSVFDKQVSFTGNQAVIAPKLNTRQVYILRVNNESIKFVLQ</sequence>
<feature type="chain" id="PRO_5017717639" description="Secreted protein (Por secretion system target)" evidence="2">
    <location>
        <begin position="31"/>
        <end position="939"/>
    </location>
</feature>
<protein>
    <recommendedName>
        <fullName evidence="5">Secreted protein (Por secretion system target)</fullName>
    </recommendedName>
</protein>
<dbReference type="Proteomes" id="UP000256779">
    <property type="component" value="Unassembled WGS sequence"/>
</dbReference>
<feature type="signal peptide" evidence="2">
    <location>
        <begin position="1"/>
        <end position="30"/>
    </location>
</feature>
<dbReference type="Gene3D" id="2.60.120.260">
    <property type="entry name" value="Galactose-binding domain-like"/>
    <property type="match status" value="1"/>
</dbReference>
<evidence type="ECO:0000256" key="1">
    <source>
        <dbReference type="SAM" id="MobiDB-lite"/>
    </source>
</evidence>
<evidence type="ECO:0008006" key="5">
    <source>
        <dbReference type="Google" id="ProtNLM"/>
    </source>
</evidence>
<name>A0A3D9LI21_MARFU</name>
<dbReference type="Gene3D" id="2.60.120.1620">
    <property type="match status" value="1"/>
</dbReference>
<comment type="caution">
    <text evidence="3">The sequence shown here is derived from an EMBL/GenBank/DDBJ whole genome shotgun (WGS) entry which is preliminary data.</text>
</comment>
<keyword evidence="4" id="KW-1185">Reference proteome</keyword>
<organism evidence="3 4">
    <name type="scientific">Marinoscillum furvescens DSM 4134</name>
    <dbReference type="NCBI Taxonomy" id="1122208"/>
    <lineage>
        <taxon>Bacteria</taxon>
        <taxon>Pseudomonadati</taxon>
        <taxon>Bacteroidota</taxon>
        <taxon>Cytophagia</taxon>
        <taxon>Cytophagales</taxon>
        <taxon>Reichenbachiellaceae</taxon>
        <taxon>Marinoscillum</taxon>
    </lineage>
</organism>
<proteinExistence type="predicted"/>
<accession>A0A3D9LI21</accession>
<feature type="region of interest" description="Disordered" evidence="1">
    <location>
        <begin position="282"/>
        <end position="303"/>
    </location>
</feature>
<evidence type="ECO:0000256" key="2">
    <source>
        <dbReference type="SAM" id="SignalP"/>
    </source>
</evidence>
<dbReference type="OrthoDB" id="951859at2"/>
<gene>
    <name evidence="3" type="ORF">C7460_10130</name>
</gene>
<dbReference type="EMBL" id="QREG01000001">
    <property type="protein sequence ID" value="REE05515.1"/>
    <property type="molecule type" value="Genomic_DNA"/>
</dbReference>
<reference evidence="3 4" key="1">
    <citation type="submission" date="2018-07" db="EMBL/GenBank/DDBJ databases">
        <title>Genomic Encyclopedia of Type Strains, Phase IV (KMG-IV): sequencing the most valuable type-strain genomes for metagenomic binning, comparative biology and taxonomic classification.</title>
        <authorList>
            <person name="Goeker M."/>
        </authorList>
    </citation>
    <scope>NUCLEOTIDE SEQUENCE [LARGE SCALE GENOMIC DNA]</scope>
    <source>
        <strain evidence="3 4">DSM 4134</strain>
    </source>
</reference>
<dbReference type="PROSITE" id="PS51257">
    <property type="entry name" value="PROKAR_LIPOPROTEIN"/>
    <property type="match status" value="1"/>
</dbReference>
<keyword evidence="2" id="KW-0732">Signal</keyword>
<evidence type="ECO:0000313" key="3">
    <source>
        <dbReference type="EMBL" id="REE05515.1"/>
    </source>
</evidence>